<keyword evidence="2" id="KW-1185">Reference proteome</keyword>
<comment type="caution">
    <text evidence="1">The sequence shown here is derived from an EMBL/GenBank/DDBJ whole genome shotgun (WGS) entry which is preliminary data.</text>
</comment>
<organism evidence="1 2">
    <name type="scientific">Ruthenibacterium intestinale</name>
    <dbReference type="NCBI Taxonomy" id="3133163"/>
    <lineage>
        <taxon>Bacteria</taxon>
        <taxon>Bacillati</taxon>
        <taxon>Bacillota</taxon>
        <taxon>Clostridia</taxon>
        <taxon>Eubacteriales</taxon>
        <taxon>Oscillospiraceae</taxon>
        <taxon>Ruthenibacterium</taxon>
    </lineage>
</organism>
<protein>
    <submittedName>
        <fullName evidence="1">Uncharacterized protein</fullName>
    </submittedName>
</protein>
<gene>
    <name evidence="1" type="ORF">WMO24_06985</name>
</gene>
<evidence type="ECO:0000313" key="2">
    <source>
        <dbReference type="Proteomes" id="UP001477672"/>
    </source>
</evidence>
<dbReference type="EMBL" id="JBBMFA010000083">
    <property type="protein sequence ID" value="MEQ2520173.1"/>
    <property type="molecule type" value="Genomic_DNA"/>
</dbReference>
<reference evidence="1 2" key="1">
    <citation type="submission" date="2024-03" db="EMBL/GenBank/DDBJ databases">
        <title>Human intestinal bacterial collection.</title>
        <authorList>
            <person name="Pauvert C."/>
            <person name="Hitch T.C.A."/>
            <person name="Clavel T."/>
        </authorList>
    </citation>
    <scope>NUCLEOTIDE SEQUENCE [LARGE SCALE GENOMIC DNA]</scope>
    <source>
        <strain evidence="1 2">CLA-JM-H11</strain>
    </source>
</reference>
<name>A0ABV1GEB9_9FIRM</name>
<accession>A0ABV1GEB9</accession>
<dbReference type="Proteomes" id="UP001477672">
    <property type="component" value="Unassembled WGS sequence"/>
</dbReference>
<sequence>LQAICLQDRSLRFMRQNSGASPPFSYVTPAFPASFFVPACTLQVLSGGKSFSLHPLCVIIVCYVRKTRERET</sequence>
<dbReference type="RefSeq" id="WP_349215628.1">
    <property type="nucleotide sequence ID" value="NZ_JBBMFA010000083.1"/>
</dbReference>
<evidence type="ECO:0000313" key="1">
    <source>
        <dbReference type="EMBL" id="MEQ2520173.1"/>
    </source>
</evidence>
<proteinExistence type="predicted"/>
<feature type="non-terminal residue" evidence="1">
    <location>
        <position position="1"/>
    </location>
</feature>